<gene>
    <name evidence="2" type="ORF">QB898_12955</name>
</gene>
<accession>A0AAW6RP65</accession>
<sequence length="112" mass="12947">MKLRNFGQPAKKNGRQKEREMEEKIKRHLLAYAPLEDFYVLSPPSGDNKNSLVGFFSKGDPLLLVIDDDEIAEHAIDFLLKNGVKVLFSDEELSEYGKNRQVSRDHQNERSR</sequence>
<evidence type="ECO:0000313" key="3">
    <source>
        <dbReference type="Proteomes" id="UP001237156"/>
    </source>
</evidence>
<evidence type="ECO:0000313" key="2">
    <source>
        <dbReference type="EMBL" id="MDG9700594.1"/>
    </source>
</evidence>
<protein>
    <submittedName>
        <fullName evidence="2">Uncharacterized protein</fullName>
    </submittedName>
</protein>
<comment type="caution">
    <text evidence="2">The sequence shown here is derived from an EMBL/GenBank/DDBJ whole genome shotgun (WGS) entry which is preliminary data.</text>
</comment>
<dbReference type="RefSeq" id="WP_279525281.1">
    <property type="nucleotide sequence ID" value="NZ_JARVII010000059.1"/>
</dbReference>
<name>A0AAW6RP65_9BURK</name>
<dbReference type="Proteomes" id="UP001237156">
    <property type="component" value="Unassembled WGS sequence"/>
</dbReference>
<dbReference type="AlphaFoldDB" id="A0AAW6RP65"/>
<dbReference type="EMBL" id="JARVII010000059">
    <property type="protein sequence ID" value="MDG9700594.1"/>
    <property type="molecule type" value="Genomic_DNA"/>
</dbReference>
<feature type="region of interest" description="Disordered" evidence="1">
    <location>
        <begin position="1"/>
        <end position="21"/>
    </location>
</feature>
<keyword evidence="3" id="KW-1185">Reference proteome</keyword>
<evidence type="ECO:0000256" key="1">
    <source>
        <dbReference type="SAM" id="MobiDB-lite"/>
    </source>
</evidence>
<organism evidence="2 3">
    <name type="scientific">Ottowia cancrivicina</name>
    <dbReference type="NCBI Taxonomy" id="3040346"/>
    <lineage>
        <taxon>Bacteria</taxon>
        <taxon>Pseudomonadati</taxon>
        <taxon>Pseudomonadota</taxon>
        <taxon>Betaproteobacteria</taxon>
        <taxon>Burkholderiales</taxon>
        <taxon>Comamonadaceae</taxon>
        <taxon>Ottowia</taxon>
    </lineage>
</organism>
<reference evidence="2 3" key="1">
    <citation type="submission" date="2023-04" db="EMBL/GenBank/DDBJ databases">
        <title>Ottowia paracancer sp. nov., isolated from human stomach.</title>
        <authorList>
            <person name="Song Y."/>
        </authorList>
    </citation>
    <scope>NUCLEOTIDE SEQUENCE [LARGE SCALE GENOMIC DNA]</scope>
    <source>
        <strain evidence="2 3">10c7w1</strain>
    </source>
</reference>
<proteinExistence type="predicted"/>